<sequence>MKEEEMEREALKVKRMLESKDYQTSLRKAVVRNLVGEEKIGFSIVASKGEHVIRWRVLDGRFEVDITLKGEVDEEVAEVKGYHVEKDGEYYKLFKRSKKPFDFSSEVP</sequence>
<reference evidence="1 2" key="1">
    <citation type="submission" date="2013-11" db="EMBL/GenBank/DDBJ databases">
        <title>Comparative genomics of Ignicoccus.</title>
        <authorList>
            <person name="Podar M."/>
        </authorList>
    </citation>
    <scope>NUCLEOTIDE SEQUENCE [LARGE SCALE GENOMIC DNA]</scope>
    <source>
        <strain evidence="1 2">DSM 13165</strain>
    </source>
</reference>
<organism evidence="1 2">
    <name type="scientific">Ignicoccus islandicus DSM 13165</name>
    <dbReference type="NCBI Taxonomy" id="940295"/>
    <lineage>
        <taxon>Archaea</taxon>
        <taxon>Thermoproteota</taxon>
        <taxon>Thermoprotei</taxon>
        <taxon>Desulfurococcales</taxon>
        <taxon>Desulfurococcaceae</taxon>
        <taxon>Ignicoccus</taxon>
    </lineage>
</organism>
<dbReference type="AlphaFoldDB" id="A0A0U3G2M2"/>
<protein>
    <submittedName>
        <fullName evidence="1">Uncharacterized protein</fullName>
    </submittedName>
</protein>
<proteinExistence type="predicted"/>
<keyword evidence="2" id="KW-1185">Reference proteome</keyword>
<evidence type="ECO:0000313" key="2">
    <source>
        <dbReference type="Proteomes" id="UP000060778"/>
    </source>
</evidence>
<accession>A0A0U3G2M2</accession>
<dbReference type="OrthoDB" id="380038at2157"/>
<evidence type="ECO:0000313" key="1">
    <source>
        <dbReference type="EMBL" id="ALU12556.1"/>
    </source>
</evidence>
<dbReference type="RefSeq" id="WP_075049949.1">
    <property type="nucleotide sequence ID" value="NZ_CP006867.1"/>
</dbReference>
<dbReference type="STRING" id="940295.EYM_05110"/>
<dbReference type="GeneID" id="30680407"/>
<gene>
    <name evidence="1" type="ORF">EYM_05110</name>
</gene>
<name>A0A0U3G2M2_9CREN</name>
<dbReference type="EMBL" id="CP006867">
    <property type="protein sequence ID" value="ALU12556.1"/>
    <property type="molecule type" value="Genomic_DNA"/>
</dbReference>
<dbReference type="KEGG" id="iis:EYM_05110"/>
<dbReference type="Proteomes" id="UP000060778">
    <property type="component" value="Chromosome"/>
</dbReference>